<dbReference type="Pfam" id="PF08238">
    <property type="entry name" value="Sel1"/>
    <property type="match status" value="4"/>
</dbReference>
<dbReference type="OrthoDB" id="8561742at2"/>
<sequence length="248" mass="27346">MRGIKRLTIACLLIVTLGSQTIRAEDASSTFNAGLAAMQRGHYATAYRAWIDMAQDGNLQAKSNIGYLYENGLGLGQSYTRAMEWYAEAAEGGLAEAQHNLGIMYAEGRGTEVSWARALMWFKRAAEQDFAASIYMIGLSYYRGLGQLPDEETARHYFELSAQRGYADAQYMLSYSLLALDDEDAFNAYVWAVLALDSGQVQAEELRDLARMLLEPAEIVIAEAAVDRCLNPKFETDCAFLIATAAAP</sequence>
<dbReference type="SMART" id="SM00671">
    <property type="entry name" value="SEL1"/>
    <property type="match status" value="3"/>
</dbReference>
<dbReference type="InterPro" id="IPR011990">
    <property type="entry name" value="TPR-like_helical_dom_sf"/>
</dbReference>
<dbReference type="STRING" id="2518989.IMCC3088_1790"/>
<dbReference type="Gene3D" id="1.25.40.10">
    <property type="entry name" value="Tetratricopeptide repeat domain"/>
    <property type="match status" value="1"/>
</dbReference>
<dbReference type="SUPFAM" id="SSF81901">
    <property type="entry name" value="HCP-like"/>
    <property type="match status" value="1"/>
</dbReference>
<dbReference type="eggNOG" id="COG0790">
    <property type="taxonomic scope" value="Bacteria"/>
</dbReference>
<proteinExistence type="predicted"/>
<evidence type="ECO:0000313" key="2">
    <source>
        <dbReference type="Proteomes" id="UP000005615"/>
    </source>
</evidence>
<comment type="caution">
    <text evidence="1">The sequence shown here is derived from an EMBL/GenBank/DDBJ whole genome shotgun (WGS) entry which is preliminary data.</text>
</comment>
<reference evidence="1 2" key="1">
    <citation type="journal article" date="2011" name="J. Bacteriol.">
        <title>Genome sequence of strain IMCC3088, a proteorhodopsin-containing marine bacterium belonging to the OM60/NOR5 clade.</title>
        <authorList>
            <person name="Jang Y."/>
            <person name="Oh H.M."/>
            <person name="Kang I."/>
            <person name="Lee K."/>
            <person name="Yang S.J."/>
            <person name="Cho J.C."/>
        </authorList>
    </citation>
    <scope>NUCLEOTIDE SEQUENCE [LARGE SCALE GENOMIC DNA]</scope>
    <source>
        <strain evidence="1 2">IMCC3088</strain>
    </source>
</reference>
<protein>
    <submittedName>
        <fullName evidence="1">Uncharacterized protein</fullName>
    </submittedName>
</protein>
<evidence type="ECO:0000313" key="1">
    <source>
        <dbReference type="EMBL" id="EGG29432.1"/>
    </source>
</evidence>
<organism evidence="1 2">
    <name type="scientific">Aequoribacter fuscus</name>
    <dbReference type="NCBI Taxonomy" id="2518989"/>
    <lineage>
        <taxon>Bacteria</taxon>
        <taxon>Pseudomonadati</taxon>
        <taxon>Pseudomonadota</taxon>
        <taxon>Gammaproteobacteria</taxon>
        <taxon>Cellvibrionales</taxon>
        <taxon>Halieaceae</taxon>
        <taxon>Aequoribacter</taxon>
    </lineage>
</organism>
<dbReference type="InterPro" id="IPR006597">
    <property type="entry name" value="Sel1-like"/>
</dbReference>
<gene>
    <name evidence="1" type="ORF">IMCC3088_1790</name>
</gene>
<keyword evidence="2" id="KW-1185">Reference proteome</keyword>
<dbReference type="PANTHER" id="PTHR11102">
    <property type="entry name" value="SEL-1-LIKE PROTEIN"/>
    <property type="match status" value="1"/>
</dbReference>
<dbReference type="RefSeq" id="WP_009576023.1">
    <property type="nucleotide sequence ID" value="NZ_AEIG01000054.1"/>
</dbReference>
<dbReference type="InterPro" id="IPR050767">
    <property type="entry name" value="Sel1_AlgK"/>
</dbReference>
<name>F3L2L6_9GAMM</name>
<dbReference type="EMBL" id="AEIG01000054">
    <property type="protein sequence ID" value="EGG29432.1"/>
    <property type="molecule type" value="Genomic_DNA"/>
</dbReference>
<dbReference type="PANTHER" id="PTHR11102:SF160">
    <property type="entry name" value="ERAD-ASSOCIATED E3 UBIQUITIN-PROTEIN LIGASE COMPONENT HRD3"/>
    <property type="match status" value="1"/>
</dbReference>
<accession>F3L2L6</accession>
<dbReference type="AlphaFoldDB" id="F3L2L6"/>
<dbReference type="Proteomes" id="UP000005615">
    <property type="component" value="Unassembled WGS sequence"/>
</dbReference>